<sequence>MSESDSLASELRDLEQLVSSLQLREKDLLDQLRQTRSALEPLRSRVRLLKNSGAPILKLPTELLSAILVKAHAIEDRAGCPFEVRISHVCQRLRDVAISTSPIWTTFKICLWRWPPEFHRMYLERSRRMPLNATFHSHGKTPREVVARMTNLLDNIIIRVRSLSLIFDVDHFGYNLAKDYLCGIRAPHLEHFRVVAPGASLQPFFIISGAPVLKSLDLTSCMPTDLSLISKVTRLKLKVIPVLNLSSPICASLACFSRLTHLTLEGWIPTMVQTFITLPHLRILGIHCTGISEHLIRFPTILRTPALESLAFNGAVADGVVRFFNLLGSLPSNTFPKLRSVALFYSTLCPLEEPANLPWVEPRSSPHPFSTVERLSLVGFTGNDTESILAELYNGERYSPSLFPKLHTLALVDTTLDLSTLTSTLASRDALRQVASFRTVQLPQAELMRLRGTPAYEALERRARITSFDPSGLARFYGFAAPRR</sequence>
<keyword evidence="2" id="KW-1185">Reference proteome</keyword>
<proteinExistence type="predicted"/>
<evidence type="ECO:0000313" key="2">
    <source>
        <dbReference type="Proteomes" id="UP000308600"/>
    </source>
</evidence>
<evidence type="ECO:0000313" key="1">
    <source>
        <dbReference type="EMBL" id="TFK75603.1"/>
    </source>
</evidence>
<accession>A0ACD3BC42</accession>
<organism evidence="1 2">
    <name type="scientific">Pluteus cervinus</name>
    <dbReference type="NCBI Taxonomy" id="181527"/>
    <lineage>
        <taxon>Eukaryota</taxon>
        <taxon>Fungi</taxon>
        <taxon>Dikarya</taxon>
        <taxon>Basidiomycota</taxon>
        <taxon>Agaricomycotina</taxon>
        <taxon>Agaricomycetes</taxon>
        <taxon>Agaricomycetidae</taxon>
        <taxon>Agaricales</taxon>
        <taxon>Pluteineae</taxon>
        <taxon>Pluteaceae</taxon>
        <taxon>Pluteus</taxon>
    </lineage>
</organism>
<protein>
    <submittedName>
        <fullName evidence="1">Uncharacterized protein</fullName>
    </submittedName>
</protein>
<dbReference type="Proteomes" id="UP000308600">
    <property type="component" value="Unassembled WGS sequence"/>
</dbReference>
<gene>
    <name evidence="1" type="ORF">BDN72DRAFT_446602</name>
</gene>
<name>A0ACD3BC42_9AGAR</name>
<dbReference type="EMBL" id="ML208262">
    <property type="protein sequence ID" value="TFK75603.1"/>
    <property type="molecule type" value="Genomic_DNA"/>
</dbReference>
<reference evidence="1 2" key="1">
    <citation type="journal article" date="2019" name="Nat. Ecol. Evol.">
        <title>Megaphylogeny resolves global patterns of mushroom evolution.</title>
        <authorList>
            <person name="Varga T."/>
            <person name="Krizsan K."/>
            <person name="Foldi C."/>
            <person name="Dima B."/>
            <person name="Sanchez-Garcia M."/>
            <person name="Sanchez-Ramirez S."/>
            <person name="Szollosi G.J."/>
            <person name="Szarkandi J.G."/>
            <person name="Papp V."/>
            <person name="Albert L."/>
            <person name="Andreopoulos W."/>
            <person name="Angelini C."/>
            <person name="Antonin V."/>
            <person name="Barry K.W."/>
            <person name="Bougher N.L."/>
            <person name="Buchanan P."/>
            <person name="Buyck B."/>
            <person name="Bense V."/>
            <person name="Catcheside P."/>
            <person name="Chovatia M."/>
            <person name="Cooper J."/>
            <person name="Damon W."/>
            <person name="Desjardin D."/>
            <person name="Finy P."/>
            <person name="Geml J."/>
            <person name="Haridas S."/>
            <person name="Hughes K."/>
            <person name="Justo A."/>
            <person name="Karasinski D."/>
            <person name="Kautmanova I."/>
            <person name="Kiss B."/>
            <person name="Kocsube S."/>
            <person name="Kotiranta H."/>
            <person name="LaButti K.M."/>
            <person name="Lechner B.E."/>
            <person name="Liimatainen K."/>
            <person name="Lipzen A."/>
            <person name="Lukacs Z."/>
            <person name="Mihaltcheva S."/>
            <person name="Morgado L.N."/>
            <person name="Niskanen T."/>
            <person name="Noordeloos M.E."/>
            <person name="Ohm R.A."/>
            <person name="Ortiz-Santana B."/>
            <person name="Ovrebo C."/>
            <person name="Racz N."/>
            <person name="Riley R."/>
            <person name="Savchenko A."/>
            <person name="Shiryaev A."/>
            <person name="Soop K."/>
            <person name="Spirin V."/>
            <person name="Szebenyi C."/>
            <person name="Tomsovsky M."/>
            <person name="Tulloss R.E."/>
            <person name="Uehling J."/>
            <person name="Grigoriev I.V."/>
            <person name="Vagvolgyi C."/>
            <person name="Papp T."/>
            <person name="Martin F.M."/>
            <person name="Miettinen O."/>
            <person name="Hibbett D.S."/>
            <person name="Nagy L.G."/>
        </authorList>
    </citation>
    <scope>NUCLEOTIDE SEQUENCE [LARGE SCALE GENOMIC DNA]</scope>
    <source>
        <strain evidence="1 2">NL-1719</strain>
    </source>
</reference>